<evidence type="ECO:0000313" key="1">
    <source>
        <dbReference type="EMBL" id="RGB81731.1"/>
    </source>
</evidence>
<sequence length="141" mass="16047">MKNKEKFVKEIVEIACSGNKLALYNGEIRACKSLLCSECEFYNGGVPCDSKCKAWAESEYVEPKYEIDWASVPVDTPVLIKGAVDNRRYFSKLLPDERLAVFRNGRTSWSSHGIAKEVALHKSVVVLAREEDKLKYRKQVK</sequence>
<evidence type="ECO:0000313" key="2">
    <source>
        <dbReference type="Proteomes" id="UP000260773"/>
    </source>
</evidence>
<proteinExistence type="predicted"/>
<dbReference type="EMBL" id="QVEP01000004">
    <property type="protein sequence ID" value="RGB81731.1"/>
    <property type="molecule type" value="Genomic_DNA"/>
</dbReference>
<reference evidence="1 2" key="1">
    <citation type="submission" date="2018-08" db="EMBL/GenBank/DDBJ databases">
        <title>A genome reference for cultivated species of the human gut microbiota.</title>
        <authorList>
            <person name="Zou Y."/>
            <person name="Xue W."/>
            <person name="Luo G."/>
        </authorList>
    </citation>
    <scope>NUCLEOTIDE SEQUENCE [LARGE SCALE GENOMIC DNA]</scope>
    <source>
        <strain evidence="1 2">AF45-17</strain>
    </source>
</reference>
<accession>A0A3E2TS89</accession>
<dbReference type="AlphaFoldDB" id="A0A3E2TS89"/>
<gene>
    <name evidence="1" type="ORF">DW070_02860</name>
</gene>
<organism evidence="1 2">
    <name type="scientific">Coprococcus catus</name>
    <dbReference type="NCBI Taxonomy" id="116085"/>
    <lineage>
        <taxon>Bacteria</taxon>
        <taxon>Bacillati</taxon>
        <taxon>Bacillota</taxon>
        <taxon>Clostridia</taxon>
        <taxon>Lachnospirales</taxon>
        <taxon>Lachnospiraceae</taxon>
        <taxon>Coprococcus</taxon>
    </lineage>
</organism>
<comment type="caution">
    <text evidence="1">The sequence shown here is derived from an EMBL/GenBank/DDBJ whole genome shotgun (WGS) entry which is preliminary data.</text>
</comment>
<name>A0A3E2TS89_9FIRM</name>
<dbReference type="Proteomes" id="UP000260773">
    <property type="component" value="Unassembled WGS sequence"/>
</dbReference>
<protein>
    <submittedName>
        <fullName evidence="1">Uncharacterized protein</fullName>
    </submittedName>
</protein>